<dbReference type="InterPro" id="IPR039778">
    <property type="entry name" value="PDCD4"/>
</dbReference>
<keyword evidence="6" id="KW-0539">Nucleus</keyword>
<evidence type="ECO:0000256" key="1">
    <source>
        <dbReference type="ARBA" id="ARBA00004496"/>
    </source>
</evidence>
<evidence type="ECO:0000256" key="2">
    <source>
        <dbReference type="ARBA" id="ARBA00005497"/>
    </source>
</evidence>
<evidence type="ECO:0000256" key="3">
    <source>
        <dbReference type="ARBA" id="ARBA00022490"/>
    </source>
</evidence>
<dbReference type="PANTHER" id="PTHR12626">
    <property type="entry name" value="PROGRAMMED CELL DEATH 4"/>
    <property type="match status" value="1"/>
</dbReference>
<dbReference type="InterPro" id="IPR003891">
    <property type="entry name" value="Initiation_fac_eIF4g_MI"/>
</dbReference>
<proteinExistence type="inferred from homology"/>
<accession>A0A0A9HL73</accession>
<organism evidence="8">
    <name type="scientific">Arundo donax</name>
    <name type="common">Giant reed</name>
    <name type="synonym">Donax arundinaceus</name>
    <dbReference type="NCBI Taxonomy" id="35708"/>
    <lineage>
        <taxon>Eukaryota</taxon>
        <taxon>Viridiplantae</taxon>
        <taxon>Streptophyta</taxon>
        <taxon>Embryophyta</taxon>
        <taxon>Tracheophyta</taxon>
        <taxon>Spermatophyta</taxon>
        <taxon>Magnoliopsida</taxon>
        <taxon>Liliopsida</taxon>
        <taxon>Poales</taxon>
        <taxon>Poaceae</taxon>
        <taxon>PACMAD clade</taxon>
        <taxon>Arundinoideae</taxon>
        <taxon>Arundineae</taxon>
        <taxon>Arundo</taxon>
    </lineage>
</organism>
<keyword evidence="3" id="KW-0963">Cytoplasm</keyword>
<dbReference type="GO" id="GO:0005737">
    <property type="term" value="C:cytoplasm"/>
    <property type="evidence" value="ECO:0007669"/>
    <property type="project" value="UniProtKB-SubCell"/>
</dbReference>
<dbReference type="EMBL" id="GBRH01164283">
    <property type="protein sequence ID" value="JAE33613.1"/>
    <property type="molecule type" value="Transcribed_RNA"/>
</dbReference>
<sequence>MPFFNHEVVKKAMVMAMEKQNDSSILALLQECFGEGLITINQMTKGFARVKEGLDDLILDIPNAQEKFGAYVELATGRGWLLPTFASVP</sequence>
<keyword evidence="5" id="KW-0810">Translation regulation</keyword>
<evidence type="ECO:0000259" key="7">
    <source>
        <dbReference type="PROSITE" id="PS51366"/>
    </source>
</evidence>
<dbReference type="Gene3D" id="1.25.40.180">
    <property type="match status" value="1"/>
</dbReference>
<feature type="domain" description="MI" evidence="7">
    <location>
        <begin position="1"/>
        <end position="89"/>
    </location>
</feature>
<evidence type="ECO:0000256" key="6">
    <source>
        <dbReference type="ARBA" id="ARBA00023242"/>
    </source>
</evidence>
<reference evidence="8" key="1">
    <citation type="submission" date="2014-09" db="EMBL/GenBank/DDBJ databases">
        <authorList>
            <person name="Magalhaes I.L.F."/>
            <person name="Oliveira U."/>
            <person name="Santos F.R."/>
            <person name="Vidigal T.H.D.A."/>
            <person name="Brescovit A.D."/>
            <person name="Santos A.J."/>
        </authorList>
    </citation>
    <scope>NUCLEOTIDE SEQUENCE</scope>
    <source>
        <tissue evidence="8">Shoot tissue taken approximately 20 cm above the soil surface</tissue>
    </source>
</reference>
<dbReference type="Pfam" id="PF02847">
    <property type="entry name" value="MA3"/>
    <property type="match status" value="1"/>
</dbReference>
<evidence type="ECO:0000313" key="8">
    <source>
        <dbReference type="EMBL" id="JAE33613.1"/>
    </source>
</evidence>
<dbReference type="PANTHER" id="PTHR12626:SF6">
    <property type="entry name" value="OS04G0482800 PROTEIN"/>
    <property type="match status" value="1"/>
</dbReference>
<dbReference type="GO" id="GO:0006417">
    <property type="term" value="P:regulation of translation"/>
    <property type="evidence" value="ECO:0007669"/>
    <property type="project" value="UniProtKB-KW"/>
</dbReference>
<dbReference type="AlphaFoldDB" id="A0A0A9HL73"/>
<comment type="subcellular location">
    <subcellularLocation>
        <location evidence="1">Cytoplasm</location>
    </subcellularLocation>
</comment>
<dbReference type="PROSITE" id="PS51366">
    <property type="entry name" value="MI"/>
    <property type="match status" value="1"/>
</dbReference>
<reference evidence="8" key="2">
    <citation type="journal article" date="2015" name="Data Brief">
        <title>Shoot transcriptome of the giant reed, Arundo donax.</title>
        <authorList>
            <person name="Barrero R.A."/>
            <person name="Guerrero F.D."/>
            <person name="Moolhuijzen P."/>
            <person name="Goolsby J.A."/>
            <person name="Tidwell J."/>
            <person name="Bellgard S.E."/>
            <person name="Bellgard M.I."/>
        </authorList>
    </citation>
    <scope>NUCLEOTIDE SEQUENCE</scope>
    <source>
        <tissue evidence="8">Shoot tissue taken approximately 20 cm above the soil surface</tissue>
    </source>
</reference>
<dbReference type="InterPro" id="IPR016024">
    <property type="entry name" value="ARM-type_fold"/>
</dbReference>
<comment type="similarity">
    <text evidence="2">Belongs to the PDCD4 family.</text>
</comment>
<keyword evidence="4" id="KW-0677">Repeat</keyword>
<protein>
    <recommendedName>
        <fullName evidence="7">MI domain-containing protein</fullName>
    </recommendedName>
</protein>
<dbReference type="GO" id="GO:0045892">
    <property type="term" value="P:negative regulation of DNA-templated transcription"/>
    <property type="evidence" value="ECO:0007669"/>
    <property type="project" value="InterPro"/>
</dbReference>
<evidence type="ECO:0000256" key="5">
    <source>
        <dbReference type="ARBA" id="ARBA00022845"/>
    </source>
</evidence>
<evidence type="ECO:0000256" key="4">
    <source>
        <dbReference type="ARBA" id="ARBA00022737"/>
    </source>
</evidence>
<dbReference type="SUPFAM" id="SSF48371">
    <property type="entry name" value="ARM repeat"/>
    <property type="match status" value="1"/>
</dbReference>
<name>A0A0A9HL73_ARUDO</name>